<keyword evidence="2" id="KW-0732">Signal</keyword>
<reference evidence="3 4" key="1">
    <citation type="submission" date="2017-06" db="EMBL/GenBank/DDBJ databases">
        <authorList>
            <person name="Kim H.J."/>
            <person name="Triplett B.A."/>
        </authorList>
    </citation>
    <scope>NUCLEOTIDE SEQUENCE [LARGE SCALE GENOMIC DNA]</scope>
    <source>
        <strain evidence="3 4">CGMCC 4.1858</strain>
    </source>
</reference>
<dbReference type="EMBL" id="FZOF01000015">
    <property type="protein sequence ID" value="SNT16560.1"/>
    <property type="molecule type" value="Genomic_DNA"/>
</dbReference>
<protein>
    <recommendedName>
        <fullName evidence="5">Lipoprotein</fullName>
    </recommendedName>
</protein>
<evidence type="ECO:0000313" key="3">
    <source>
        <dbReference type="EMBL" id="SNT16560.1"/>
    </source>
</evidence>
<dbReference type="OrthoDB" id="3369896at2"/>
<sequence>MSGWKRAGVCLAAVAVVAGAAGCDDGDGGGKKRKKADGSPVSRVLSQSEIAKAVKAAFTTTSEAKSAKVRMTITAPAGTQGGGTTQISGVQGWDPAVMDVTVTGSALTEGDPGGPSQVRMKMLDNAMYMDMGASMAAETGGKRWMKMDFEAAAEASGDAEMQKRMTAGLENMNQDPAEQLALLLQSPNLKHVGAEKVGGAQTEHYKGTLTFAEMIAANKAADLVPEKDRKAAIAGAEKAGIKGYDTEIWVNEDHFPVRMAIGMKMTEGTVRIAATYSDFGTAATVEAPPAKDTFDLFEMIKNMKPSDLSGGTGSTG</sequence>
<evidence type="ECO:0000313" key="4">
    <source>
        <dbReference type="Proteomes" id="UP000198280"/>
    </source>
</evidence>
<evidence type="ECO:0008006" key="5">
    <source>
        <dbReference type="Google" id="ProtNLM"/>
    </source>
</evidence>
<dbReference type="InterPro" id="IPR029046">
    <property type="entry name" value="LolA/LolB/LppX"/>
</dbReference>
<feature type="chain" id="PRO_5012851047" description="Lipoprotein" evidence="2">
    <location>
        <begin position="21"/>
        <end position="316"/>
    </location>
</feature>
<evidence type="ECO:0000256" key="2">
    <source>
        <dbReference type="SAM" id="SignalP"/>
    </source>
</evidence>
<organism evidence="3 4">
    <name type="scientific">Actinacidiphila glaucinigra</name>
    <dbReference type="NCBI Taxonomy" id="235986"/>
    <lineage>
        <taxon>Bacteria</taxon>
        <taxon>Bacillati</taxon>
        <taxon>Actinomycetota</taxon>
        <taxon>Actinomycetes</taxon>
        <taxon>Kitasatosporales</taxon>
        <taxon>Streptomycetaceae</taxon>
        <taxon>Actinacidiphila</taxon>
    </lineage>
</organism>
<name>A0A239KEZ3_9ACTN</name>
<dbReference type="RefSeq" id="WP_089226433.1">
    <property type="nucleotide sequence ID" value="NZ_FZOF01000015.1"/>
</dbReference>
<feature type="region of interest" description="Disordered" evidence="1">
    <location>
        <begin position="24"/>
        <end position="43"/>
    </location>
</feature>
<dbReference type="SUPFAM" id="SSF89392">
    <property type="entry name" value="Prokaryotic lipoproteins and lipoprotein localization factors"/>
    <property type="match status" value="1"/>
</dbReference>
<dbReference type="AlphaFoldDB" id="A0A239KEZ3"/>
<keyword evidence="4" id="KW-1185">Reference proteome</keyword>
<proteinExistence type="predicted"/>
<dbReference type="Proteomes" id="UP000198280">
    <property type="component" value="Unassembled WGS sequence"/>
</dbReference>
<accession>A0A239KEZ3</accession>
<evidence type="ECO:0000256" key="1">
    <source>
        <dbReference type="SAM" id="MobiDB-lite"/>
    </source>
</evidence>
<dbReference type="Gene3D" id="2.50.20.20">
    <property type="match status" value="1"/>
</dbReference>
<dbReference type="PROSITE" id="PS51257">
    <property type="entry name" value="PROKAR_LIPOPROTEIN"/>
    <property type="match status" value="1"/>
</dbReference>
<gene>
    <name evidence="3" type="ORF">SAMN05216252_115161</name>
</gene>
<feature type="signal peptide" evidence="2">
    <location>
        <begin position="1"/>
        <end position="20"/>
    </location>
</feature>